<dbReference type="SUPFAM" id="SSF53474">
    <property type="entry name" value="alpha/beta-Hydrolases"/>
    <property type="match status" value="1"/>
</dbReference>
<dbReference type="GO" id="GO:0016787">
    <property type="term" value="F:hydrolase activity"/>
    <property type="evidence" value="ECO:0007669"/>
    <property type="project" value="UniProtKB-KW"/>
</dbReference>
<dbReference type="PANTHER" id="PTHR48081">
    <property type="entry name" value="AB HYDROLASE SUPERFAMILY PROTEIN C4A8.06C"/>
    <property type="match status" value="1"/>
</dbReference>
<name>A0A1Y3U4B6_9FIRM</name>
<organism evidence="3 4">
    <name type="scientific">Anaerotignum lactatifermentans</name>
    <dbReference type="NCBI Taxonomy" id="160404"/>
    <lineage>
        <taxon>Bacteria</taxon>
        <taxon>Bacillati</taxon>
        <taxon>Bacillota</taxon>
        <taxon>Clostridia</taxon>
        <taxon>Lachnospirales</taxon>
        <taxon>Anaerotignaceae</taxon>
        <taxon>Anaerotignum</taxon>
    </lineage>
</organism>
<evidence type="ECO:0000313" key="4">
    <source>
        <dbReference type="Proteomes" id="UP000195455"/>
    </source>
</evidence>
<dbReference type="InterPro" id="IPR029058">
    <property type="entry name" value="AB_hydrolase_fold"/>
</dbReference>
<keyword evidence="1 3" id="KW-0378">Hydrolase</keyword>
<dbReference type="InterPro" id="IPR013094">
    <property type="entry name" value="AB_hydrolase_3"/>
</dbReference>
<dbReference type="Gene3D" id="3.40.50.1820">
    <property type="entry name" value="alpha/beta hydrolase"/>
    <property type="match status" value="1"/>
</dbReference>
<proteinExistence type="predicted"/>
<protein>
    <submittedName>
        <fullName evidence="3">Alpha/beta hydrolase</fullName>
    </submittedName>
</protein>
<gene>
    <name evidence="3" type="ORF">B5G26_06965</name>
</gene>
<comment type="caution">
    <text evidence="3">The sequence shown here is derived from an EMBL/GenBank/DDBJ whole genome shotgun (WGS) entry which is preliminary data.</text>
</comment>
<dbReference type="AlphaFoldDB" id="A0A1Y3U4B6"/>
<evidence type="ECO:0000313" key="3">
    <source>
        <dbReference type="EMBL" id="OUN43633.1"/>
    </source>
</evidence>
<dbReference type="Pfam" id="PF07859">
    <property type="entry name" value="Abhydrolase_3"/>
    <property type="match status" value="1"/>
</dbReference>
<accession>A0A1Y3U4B6</accession>
<sequence length="306" mass="34403">MHAALKALSYPDLDVKKTYKIKRRLEGIRSAQLSPEKNLFQDWRVPFGKTSVPVRLFFPNDKEVLEPPVILFFHGGGWVVGDINSYTKVCASMAQILESVVISVDYRLAPEHKFPAAPEDCYHVAKTLFCDGFPFPAKPEEITLMGDSAGGNLAAVVSQMARDRGEFEVKQQILLYPATFNDHSPASPFPSVVENGTDYLLTSKRVCDYMELYQSSPEDRQNPYFAPLLAEDFTNQPRTLILTAEFDPLRDEGEAYGAELQRAGNDVTVVRIADGLHGYFSLPPRFEAVQESYRWIQQFLKGGEPL</sequence>
<feature type="domain" description="Alpha/beta hydrolase fold-3" evidence="2">
    <location>
        <begin position="70"/>
        <end position="280"/>
    </location>
</feature>
<reference evidence="4" key="1">
    <citation type="submission" date="2017-04" db="EMBL/GenBank/DDBJ databases">
        <title>Function of individual gut microbiota members based on whole genome sequencing of pure cultures obtained from chicken caecum.</title>
        <authorList>
            <person name="Medvecky M."/>
            <person name="Cejkova D."/>
            <person name="Polansky O."/>
            <person name="Karasova D."/>
            <person name="Kubasova T."/>
            <person name="Cizek A."/>
            <person name="Rychlik I."/>
        </authorList>
    </citation>
    <scope>NUCLEOTIDE SEQUENCE [LARGE SCALE GENOMIC DNA]</scope>
    <source>
        <strain evidence="4">An75</strain>
    </source>
</reference>
<dbReference type="PANTHER" id="PTHR48081:SF8">
    <property type="entry name" value="ALPHA_BETA HYDROLASE FOLD-3 DOMAIN-CONTAINING PROTEIN-RELATED"/>
    <property type="match status" value="1"/>
</dbReference>
<dbReference type="InterPro" id="IPR050300">
    <property type="entry name" value="GDXG_lipolytic_enzyme"/>
</dbReference>
<evidence type="ECO:0000259" key="2">
    <source>
        <dbReference type="Pfam" id="PF07859"/>
    </source>
</evidence>
<evidence type="ECO:0000256" key="1">
    <source>
        <dbReference type="ARBA" id="ARBA00022801"/>
    </source>
</evidence>
<dbReference type="EMBL" id="NFHM01000008">
    <property type="protein sequence ID" value="OUN43633.1"/>
    <property type="molecule type" value="Genomic_DNA"/>
</dbReference>
<dbReference type="Proteomes" id="UP000195455">
    <property type="component" value="Unassembled WGS sequence"/>
</dbReference>